<reference evidence="1 2" key="1">
    <citation type="submission" date="2020-02" db="EMBL/GenBank/DDBJ databases">
        <title>Comparative genomics of sulfur disproportionating microorganisms.</title>
        <authorList>
            <person name="Ward L.M."/>
            <person name="Bertran E."/>
            <person name="Johnston D.T."/>
        </authorList>
    </citation>
    <scope>NUCLEOTIDE SEQUENCE [LARGE SCALE GENOMIC DNA]</scope>
    <source>
        <strain evidence="1 2">DSM 100025</strain>
    </source>
</reference>
<dbReference type="NCBIfam" id="TIGR03696">
    <property type="entry name" value="Rhs_assc_core"/>
    <property type="match status" value="1"/>
</dbReference>
<gene>
    <name evidence="1" type="ORF">G3N55_05855</name>
</gene>
<dbReference type="PANTHER" id="PTHR32305">
    <property type="match status" value="1"/>
</dbReference>
<sequence>RQAVRYDYAAFGARRRHGGRVRQALVFPGQYLDEETGLHYNWHRYYDPATGRYLTPDPVGLAGGINLYAYVQNDPVNAVDPMGLATWTGYLHVVAGGEVFGGGLLTGGLKSVSPDGKVTTVAIIAPLVGVTAGLPASTTGGKVTFETPGTANPNDFSGYVSFLSANAGLVTTGGMSSIMIGNAISDGPFSFQFGFDASTSGFMGWSFPISGGCK</sequence>
<dbReference type="Proteomes" id="UP000469346">
    <property type="component" value="Unassembled WGS sequence"/>
</dbReference>
<name>A0A6N9TV32_DISTH</name>
<evidence type="ECO:0000313" key="1">
    <source>
        <dbReference type="EMBL" id="NDY42366.1"/>
    </source>
</evidence>
<dbReference type="InterPro" id="IPR022385">
    <property type="entry name" value="Rhs_assc_core"/>
</dbReference>
<feature type="non-terminal residue" evidence="1">
    <location>
        <position position="1"/>
    </location>
</feature>
<evidence type="ECO:0000313" key="2">
    <source>
        <dbReference type="Proteomes" id="UP000469346"/>
    </source>
</evidence>
<comment type="caution">
    <text evidence="1">The sequence shown here is derived from an EMBL/GenBank/DDBJ whole genome shotgun (WGS) entry which is preliminary data.</text>
</comment>
<keyword evidence="2" id="KW-1185">Reference proteome</keyword>
<dbReference type="RefSeq" id="WP_163298506.1">
    <property type="nucleotide sequence ID" value="NZ_JAAGRR010000051.1"/>
</dbReference>
<protein>
    <submittedName>
        <fullName evidence="1">RHS repeat-associated core domain-containing protein</fullName>
    </submittedName>
</protein>
<organism evidence="1 2">
    <name type="scientific">Dissulfurirhabdus thermomarina</name>
    <dbReference type="NCBI Taxonomy" id="1765737"/>
    <lineage>
        <taxon>Bacteria</taxon>
        <taxon>Deltaproteobacteria</taxon>
        <taxon>Dissulfurirhabdaceae</taxon>
        <taxon>Dissulfurirhabdus</taxon>
    </lineage>
</organism>
<proteinExistence type="predicted"/>
<dbReference type="PRINTS" id="PR00394">
    <property type="entry name" value="RHSPROTEIN"/>
</dbReference>
<dbReference type="EMBL" id="JAAGRR010000051">
    <property type="protein sequence ID" value="NDY42366.1"/>
    <property type="molecule type" value="Genomic_DNA"/>
</dbReference>
<dbReference type="PANTHER" id="PTHR32305:SF15">
    <property type="entry name" value="PROTEIN RHSA-RELATED"/>
    <property type="match status" value="1"/>
</dbReference>
<dbReference type="InterPro" id="IPR050708">
    <property type="entry name" value="T6SS_VgrG/RHS"/>
</dbReference>
<accession>A0A6N9TV32</accession>
<dbReference type="AlphaFoldDB" id="A0A6N9TV32"/>
<dbReference type="Gene3D" id="2.180.10.10">
    <property type="entry name" value="RHS repeat-associated core"/>
    <property type="match status" value="1"/>
</dbReference>